<keyword evidence="16" id="KW-1185">Reference proteome</keyword>
<evidence type="ECO:0000256" key="6">
    <source>
        <dbReference type="ARBA" id="ARBA00022695"/>
    </source>
</evidence>
<keyword evidence="9" id="KW-0067">ATP-binding</keyword>
<dbReference type="InterPro" id="IPR014729">
    <property type="entry name" value="Rossmann-like_a/b/a_fold"/>
</dbReference>
<comment type="pathway">
    <text evidence="1">Cofactor biosynthesis; FAD biosynthesis; FAD from FMN: step 1/1.</text>
</comment>
<dbReference type="EC" id="2.7.7.2" evidence="2"/>
<dbReference type="GO" id="GO:0005524">
    <property type="term" value="F:ATP binding"/>
    <property type="evidence" value="ECO:0007669"/>
    <property type="project" value="UniProtKB-KW"/>
</dbReference>
<keyword evidence="8" id="KW-0274">FAD</keyword>
<keyword evidence="4" id="KW-0288">FMN</keyword>
<evidence type="ECO:0000256" key="10">
    <source>
        <dbReference type="ARBA" id="ARBA00031145"/>
    </source>
</evidence>
<dbReference type="Gene3D" id="3.40.50.620">
    <property type="entry name" value="HUPs"/>
    <property type="match status" value="2"/>
</dbReference>
<accession>A0A2C6L250</accession>
<comment type="caution">
    <text evidence="15">The sequence shown here is derived from an EMBL/GenBank/DDBJ whole genome shotgun (WGS) entry which is preliminary data.</text>
</comment>
<dbReference type="InterPro" id="IPR002500">
    <property type="entry name" value="PAPS_reduct_dom"/>
</dbReference>
<evidence type="ECO:0000313" key="16">
    <source>
        <dbReference type="Proteomes" id="UP000221165"/>
    </source>
</evidence>
<evidence type="ECO:0000256" key="4">
    <source>
        <dbReference type="ARBA" id="ARBA00022643"/>
    </source>
</evidence>
<keyword evidence="5" id="KW-0808">Transferase</keyword>
<feature type="region of interest" description="Disordered" evidence="13">
    <location>
        <begin position="1"/>
        <end position="177"/>
    </location>
</feature>
<keyword evidence="7" id="KW-0547">Nucleotide-binding</keyword>
<dbReference type="VEuPathDB" id="ToxoDB:CSUI_003105"/>
<evidence type="ECO:0000256" key="2">
    <source>
        <dbReference type="ARBA" id="ARBA00012393"/>
    </source>
</evidence>
<evidence type="ECO:0000256" key="5">
    <source>
        <dbReference type="ARBA" id="ARBA00022679"/>
    </source>
</evidence>
<protein>
    <recommendedName>
        <fullName evidence="2">FAD synthase</fullName>
        <ecNumber evidence="2">2.7.7.2</ecNumber>
    </recommendedName>
    <alternativeName>
        <fullName evidence="10">FAD pyrophosphorylase</fullName>
    </alternativeName>
    <alternativeName>
        <fullName evidence="11">FMN adenylyltransferase</fullName>
    </alternativeName>
</protein>
<organism evidence="15 16">
    <name type="scientific">Cystoisospora suis</name>
    <dbReference type="NCBI Taxonomy" id="483139"/>
    <lineage>
        <taxon>Eukaryota</taxon>
        <taxon>Sar</taxon>
        <taxon>Alveolata</taxon>
        <taxon>Apicomplexa</taxon>
        <taxon>Conoidasida</taxon>
        <taxon>Coccidia</taxon>
        <taxon>Eucoccidiorida</taxon>
        <taxon>Eimeriorina</taxon>
        <taxon>Sarcocystidae</taxon>
        <taxon>Cystoisospora</taxon>
    </lineage>
</organism>
<feature type="compositionally biased region" description="Basic and acidic residues" evidence="13">
    <location>
        <begin position="593"/>
        <end position="610"/>
    </location>
</feature>
<evidence type="ECO:0000256" key="8">
    <source>
        <dbReference type="ARBA" id="ARBA00022827"/>
    </source>
</evidence>
<evidence type="ECO:0000256" key="9">
    <source>
        <dbReference type="ARBA" id="ARBA00022840"/>
    </source>
</evidence>
<evidence type="ECO:0000259" key="14">
    <source>
        <dbReference type="Pfam" id="PF01507"/>
    </source>
</evidence>
<sequence>MPVDFSTAVISSSSSPVEEQREYLEEEEEGDERFGSETIREFLASLQSPSKEERRDWVAKEEEKKNNQENRENEERENMKQPNGPLCLLHHHRQREELPHDGEKLKVIKKKEEGEGTREAEVFFSLKMKTDESPTPSVKAKEEQEEADREDGEEKKKEEERKATEGEKDRLFSPVVQPEGRMWSMRALYESFLVLERIEWMARRAQSGVERNEEDEDSELHNGPASQEKRKEKESSTQKENMRLGEGCHVDEKIKREVKNDGEKKEKERAEDFNGGDEEEIRRARGVEKSCPGVHTPHQEHTAGVVGNYDTPLTKEEEAEVCRQKEVLAPRIFTALVERSVDLIVDAFRLLGTSSVVLSFNGGKDAIATLHLYRAALAKFYIDEYRKRRQEEEKKKKKFTQQISSSYREEEQTRGINDIRTTSSSASPPPPSSSSSSPPPPLCSSSSSSSSSCNDNKDEESGESSSAFCESCLFCHYEKAKDQHELHEGSPLPLYYLLTAHQEARLACKDIEHPVNRKVNSSSISLTGGEEEKQEEKDRREQQEDDRGMLSSRMKILQAQASAFYSDLVRDFSSSSSHQSCRRKAPGASVLQESRHLWEDAKNEERKGEEEEKEEEEADGMKEEAFRGFCRHVEKHLKVVLPMERPRALFFHGGEKEFTDVARLTEDFARRYEFNLHICRCGLKEGMEAYLAQHALLKPLGFVLVSHSSSNSIRRSATSHSTNRNCSASDSHRNRSRSRSALNRSRSSSDDGGGNCSRATRRRTREGDPGVLNLHDLPPLQVSSRWLPPFLRVHPLAGFEYGHVWKLLDQLGSAYTPLYDEGYSSIGNKEDTRRNPYLYSPSKQAYLPARYLRLWKHERAGRGVHTPQEEKDKEKER</sequence>
<feature type="domain" description="Phosphoadenosine phosphosulphate reductase" evidence="14">
    <location>
        <begin position="784"/>
        <end position="833"/>
    </location>
</feature>
<proteinExistence type="predicted"/>
<dbReference type="EMBL" id="MIGC01001332">
    <property type="protein sequence ID" value="PHJ23047.1"/>
    <property type="molecule type" value="Genomic_DNA"/>
</dbReference>
<feature type="compositionally biased region" description="Basic and acidic residues" evidence="13">
    <location>
        <begin position="227"/>
        <end position="272"/>
    </location>
</feature>
<gene>
    <name evidence="15" type="ORF">CSUI_003105</name>
</gene>
<feature type="region of interest" description="Disordered" evidence="13">
    <location>
        <begin position="576"/>
        <end position="620"/>
    </location>
</feature>
<dbReference type="PANTHER" id="PTHR23293:SF9">
    <property type="entry name" value="FAD SYNTHASE"/>
    <property type="match status" value="1"/>
</dbReference>
<evidence type="ECO:0000256" key="3">
    <source>
        <dbReference type="ARBA" id="ARBA00022630"/>
    </source>
</evidence>
<evidence type="ECO:0000256" key="13">
    <source>
        <dbReference type="SAM" id="MobiDB-lite"/>
    </source>
</evidence>
<keyword evidence="6" id="KW-0548">Nucleotidyltransferase</keyword>
<evidence type="ECO:0000256" key="11">
    <source>
        <dbReference type="ARBA" id="ARBA00031871"/>
    </source>
</evidence>
<reference evidence="15 16" key="1">
    <citation type="journal article" date="2017" name="Int. J. Parasitol.">
        <title>The genome of the protozoan parasite Cystoisospora suis and a reverse vaccinology approach to identify vaccine candidates.</title>
        <authorList>
            <person name="Palmieri N."/>
            <person name="Shrestha A."/>
            <person name="Ruttkowski B."/>
            <person name="Beck T."/>
            <person name="Vogl C."/>
            <person name="Tomley F."/>
            <person name="Blake D.P."/>
            <person name="Joachim A."/>
        </authorList>
    </citation>
    <scope>NUCLEOTIDE SEQUENCE [LARGE SCALE GENOMIC DNA]</scope>
    <source>
        <strain evidence="15 16">Wien I</strain>
    </source>
</reference>
<dbReference type="Proteomes" id="UP000221165">
    <property type="component" value="Unassembled WGS sequence"/>
</dbReference>
<feature type="compositionally biased region" description="Pro residues" evidence="13">
    <location>
        <begin position="427"/>
        <end position="442"/>
    </location>
</feature>
<dbReference type="GeneID" id="94426514"/>
<dbReference type="OrthoDB" id="270728at2759"/>
<dbReference type="PANTHER" id="PTHR23293">
    <property type="entry name" value="FAD SYNTHETASE-RELATED FMN ADENYLYLTRANSFERASE"/>
    <property type="match status" value="1"/>
</dbReference>
<evidence type="ECO:0000256" key="7">
    <source>
        <dbReference type="ARBA" id="ARBA00022741"/>
    </source>
</evidence>
<feature type="compositionally biased region" description="Low complexity" evidence="13">
    <location>
        <begin position="443"/>
        <end position="452"/>
    </location>
</feature>
<dbReference type="RefSeq" id="XP_067924724.1">
    <property type="nucleotide sequence ID" value="XM_068063303.1"/>
</dbReference>
<feature type="compositionally biased region" description="Basic and acidic residues" evidence="13">
    <location>
        <begin position="50"/>
        <end position="79"/>
    </location>
</feature>
<name>A0A2C6L250_9APIC</name>
<feature type="compositionally biased region" description="Basic and acidic residues" evidence="13">
    <location>
        <begin position="530"/>
        <end position="548"/>
    </location>
</feature>
<feature type="region of interest" description="Disordered" evidence="13">
    <location>
        <begin position="208"/>
        <end position="279"/>
    </location>
</feature>
<feature type="region of interest" description="Disordered" evidence="13">
    <location>
        <begin position="519"/>
        <end position="549"/>
    </location>
</feature>
<dbReference type="AlphaFoldDB" id="A0A2C6L250"/>
<keyword evidence="3" id="KW-0285">Flavoprotein</keyword>
<dbReference type="GO" id="GO:0003919">
    <property type="term" value="F:FMN adenylyltransferase activity"/>
    <property type="evidence" value="ECO:0007669"/>
    <property type="project" value="UniProtKB-EC"/>
</dbReference>
<evidence type="ECO:0000313" key="15">
    <source>
        <dbReference type="EMBL" id="PHJ23047.1"/>
    </source>
</evidence>
<feature type="compositionally biased region" description="Basic and acidic residues" evidence="13">
    <location>
        <begin position="152"/>
        <end position="171"/>
    </location>
</feature>
<comment type="catalytic activity">
    <reaction evidence="12">
        <text>FMN + ATP + H(+) = FAD + diphosphate</text>
        <dbReference type="Rhea" id="RHEA:17237"/>
        <dbReference type="ChEBI" id="CHEBI:15378"/>
        <dbReference type="ChEBI" id="CHEBI:30616"/>
        <dbReference type="ChEBI" id="CHEBI:33019"/>
        <dbReference type="ChEBI" id="CHEBI:57692"/>
        <dbReference type="ChEBI" id="CHEBI:58210"/>
        <dbReference type="EC" id="2.7.7.2"/>
    </reaction>
</comment>
<feature type="region of interest" description="Disordered" evidence="13">
    <location>
        <begin position="391"/>
        <end position="460"/>
    </location>
</feature>
<dbReference type="GO" id="GO:0006747">
    <property type="term" value="P:FAD biosynthetic process"/>
    <property type="evidence" value="ECO:0007669"/>
    <property type="project" value="TreeGrafter"/>
</dbReference>
<evidence type="ECO:0000256" key="1">
    <source>
        <dbReference type="ARBA" id="ARBA00004726"/>
    </source>
</evidence>
<feature type="compositionally biased region" description="Basic and acidic residues" evidence="13">
    <location>
        <begin position="94"/>
        <end position="121"/>
    </location>
</feature>
<dbReference type="Pfam" id="PF01507">
    <property type="entry name" value="PAPS_reduct"/>
    <property type="match status" value="1"/>
</dbReference>
<evidence type="ECO:0000256" key="12">
    <source>
        <dbReference type="ARBA" id="ARBA00049494"/>
    </source>
</evidence>
<feature type="region of interest" description="Disordered" evidence="13">
    <location>
        <begin position="713"/>
        <end position="772"/>
    </location>
</feature>